<dbReference type="Proteomes" id="UP000243528">
    <property type="component" value="Unassembled WGS sequence"/>
</dbReference>
<accession>A0A2P8D222</accession>
<keyword evidence="2" id="KW-1185">Reference proteome</keyword>
<reference evidence="1 2" key="1">
    <citation type="submission" date="2018-03" db="EMBL/GenBank/DDBJ databases">
        <title>Genomic Encyclopedia of Archaeal and Bacterial Type Strains, Phase II (KMG-II): from individual species to whole genera.</title>
        <authorList>
            <person name="Goeker M."/>
        </authorList>
    </citation>
    <scope>NUCLEOTIDE SEQUENCE [LARGE SCALE GENOMIC DNA]</scope>
    <source>
        <strain evidence="1 2">DSM 45211</strain>
    </source>
</reference>
<evidence type="ECO:0000313" key="2">
    <source>
        <dbReference type="Proteomes" id="UP000243528"/>
    </source>
</evidence>
<gene>
    <name evidence="1" type="ORF">CLV30_1362</name>
</gene>
<comment type="caution">
    <text evidence="1">The sequence shown here is derived from an EMBL/GenBank/DDBJ whole genome shotgun (WGS) entry which is preliminary data.</text>
</comment>
<dbReference type="Pfam" id="PF11175">
    <property type="entry name" value="DUF2961"/>
    <property type="match status" value="1"/>
</dbReference>
<evidence type="ECO:0000313" key="1">
    <source>
        <dbReference type="EMBL" id="PSK91264.1"/>
    </source>
</evidence>
<dbReference type="Gene3D" id="2.60.120.1390">
    <property type="match status" value="1"/>
</dbReference>
<name>A0A2P8D222_9ACTN</name>
<evidence type="ECO:0008006" key="3">
    <source>
        <dbReference type="Google" id="ProtNLM"/>
    </source>
</evidence>
<dbReference type="EMBL" id="PYGE01000036">
    <property type="protein sequence ID" value="PSK91264.1"/>
    <property type="molecule type" value="Genomic_DNA"/>
</dbReference>
<organism evidence="1 2">
    <name type="scientific">Haloactinopolyspora alba</name>
    <dbReference type="NCBI Taxonomy" id="648780"/>
    <lineage>
        <taxon>Bacteria</taxon>
        <taxon>Bacillati</taxon>
        <taxon>Actinomycetota</taxon>
        <taxon>Actinomycetes</taxon>
        <taxon>Jiangellales</taxon>
        <taxon>Jiangellaceae</taxon>
        <taxon>Haloactinopolyspora</taxon>
    </lineage>
</organism>
<protein>
    <recommendedName>
        <fullName evidence="3">DUF2961 family protein</fullName>
    </recommendedName>
</protein>
<dbReference type="RefSeq" id="WP_106540084.1">
    <property type="nucleotide sequence ID" value="NZ_PYGE01000036.1"/>
</dbReference>
<dbReference type="OrthoDB" id="2518538at2"/>
<dbReference type="InterPro" id="IPR021345">
    <property type="entry name" value="DUF2961"/>
</dbReference>
<sequence>MNTSFSGGLTGIARRTSAVSRSISAENVTGAKGSGGMATEGSGARAAAGLGQGWKISPSIQIPAGETVVLGDIDGPGTITHVWCTTAPHRAWRATLLRIHWDGADEPAVEVPLGDFFCNGWNRFSQVSSVPVAANPNGGFNAYWPMPFRRSAHITLENLAAEEIVLYYQIDYELDSVDDDASYLHAQWRRSHPVPRGDVHTILDGVQGRGHYVGTYLAWGVNDPGWWGEGEVKFYLDGDDEFPTICGTGTEDYFGGAWNFDITGVGYVAYTTPYLGLNQILRPDGLYSSQQRFGMYRWHLPDPVRFAEDIRVTVQSLGIGPGHHNGLPHRYRPTSDDIASTAWFYLDAPAPAQRPATPGLIDLEVD</sequence>
<proteinExistence type="predicted"/>
<dbReference type="AlphaFoldDB" id="A0A2P8D222"/>